<keyword evidence="1" id="KW-0472">Membrane</keyword>
<proteinExistence type="predicted"/>
<feature type="domain" description="Transglycosylase SLT" evidence="2">
    <location>
        <begin position="112"/>
        <end position="221"/>
    </location>
</feature>
<protein>
    <submittedName>
        <fullName evidence="3">Soluble lytic murein transglycosylase</fullName>
        <ecNumber evidence="3">3.2.1.-</ecNumber>
    </submittedName>
</protein>
<evidence type="ECO:0000256" key="1">
    <source>
        <dbReference type="SAM" id="Phobius"/>
    </source>
</evidence>
<dbReference type="AlphaFoldDB" id="A0A3B0RPC5"/>
<dbReference type="PANTHER" id="PTHR37423">
    <property type="entry name" value="SOLUBLE LYTIC MUREIN TRANSGLYCOSYLASE-RELATED"/>
    <property type="match status" value="1"/>
</dbReference>
<dbReference type="EC" id="3.2.1.-" evidence="3"/>
<evidence type="ECO:0000259" key="2">
    <source>
        <dbReference type="Pfam" id="PF01464"/>
    </source>
</evidence>
<feature type="transmembrane region" description="Helical" evidence="1">
    <location>
        <begin position="49"/>
        <end position="70"/>
    </location>
</feature>
<keyword evidence="1" id="KW-1133">Transmembrane helix</keyword>
<dbReference type="Gene3D" id="1.10.530.10">
    <property type="match status" value="1"/>
</dbReference>
<organism evidence="3">
    <name type="scientific">hydrothermal vent metagenome</name>
    <dbReference type="NCBI Taxonomy" id="652676"/>
    <lineage>
        <taxon>unclassified sequences</taxon>
        <taxon>metagenomes</taxon>
        <taxon>ecological metagenomes</taxon>
    </lineage>
</organism>
<name>A0A3B0RPC5_9ZZZZ</name>
<dbReference type="Pfam" id="PF01464">
    <property type="entry name" value="SLT"/>
    <property type="match status" value="1"/>
</dbReference>
<keyword evidence="3" id="KW-0326">Glycosidase</keyword>
<dbReference type="SUPFAM" id="SSF53955">
    <property type="entry name" value="Lysozyme-like"/>
    <property type="match status" value="1"/>
</dbReference>
<sequence>MKITGERMGLFRGRRVKQLSELAPKLNETVDVSPPTGSNKRRRTVIKKAALVAFTTAAVMFVFVISSISVPAKCTDTNRAQHCIDKYYVLDVLRGHHTGLDLAEELKLSGVIVEESRRYKIEPALILALIETESTYYNWAKSRVGARGLMQVRPTTGKYIAEELELEWEGIKTLHDPYKNVQLGVFYLAELLERFGGDTDKALAAYNRGPTYVAARIRRGQTVPQRYKRKVMVKYNNHKENILF</sequence>
<gene>
    <name evidence="3" type="ORF">MNBD_DELTA01-1002</name>
</gene>
<dbReference type="EMBL" id="UOEA01000087">
    <property type="protein sequence ID" value="VAV85425.1"/>
    <property type="molecule type" value="Genomic_DNA"/>
</dbReference>
<dbReference type="PANTHER" id="PTHR37423:SF2">
    <property type="entry name" value="MEMBRANE-BOUND LYTIC MUREIN TRANSGLYCOSYLASE C"/>
    <property type="match status" value="1"/>
</dbReference>
<dbReference type="InterPro" id="IPR008258">
    <property type="entry name" value="Transglycosylase_SLT_dom_1"/>
</dbReference>
<dbReference type="InterPro" id="IPR023346">
    <property type="entry name" value="Lysozyme-like_dom_sf"/>
</dbReference>
<reference evidence="3" key="1">
    <citation type="submission" date="2018-06" db="EMBL/GenBank/DDBJ databases">
        <authorList>
            <person name="Zhirakovskaya E."/>
        </authorList>
    </citation>
    <scope>NUCLEOTIDE SEQUENCE</scope>
</reference>
<evidence type="ECO:0000313" key="3">
    <source>
        <dbReference type="EMBL" id="VAV85425.1"/>
    </source>
</evidence>
<dbReference type="GO" id="GO:0016798">
    <property type="term" value="F:hydrolase activity, acting on glycosyl bonds"/>
    <property type="evidence" value="ECO:0007669"/>
    <property type="project" value="UniProtKB-KW"/>
</dbReference>
<dbReference type="CDD" id="cd16896">
    <property type="entry name" value="LT_Slt70-like"/>
    <property type="match status" value="1"/>
</dbReference>
<keyword evidence="1" id="KW-0812">Transmembrane</keyword>
<accession>A0A3B0RPC5</accession>
<keyword evidence="3" id="KW-0378">Hydrolase</keyword>